<organism evidence="1 2">
    <name type="scientific">Holospora elegans E1</name>
    <dbReference type="NCBI Taxonomy" id="1427503"/>
    <lineage>
        <taxon>Bacteria</taxon>
        <taxon>Pseudomonadati</taxon>
        <taxon>Pseudomonadota</taxon>
        <taxon>Alphaproteobacteria</taxon>
        <taxon>Holosporales</taxon>
        <taxon>Holosporaceae</taxon>
        <taxon>Holospora</taxon>
    </lineage>
</organism>
<reference evidence="1 2" key="1">
    <citation type="journal article" date="2014" name="FEMS Microbiol. Lett.">
        <title>Draft genome sequences of three Holospora species (Holospora obtusa, Holospora undulata, and Holospora elegans), endonuclear symbiotic bacteria of the ciliate Paramecium caudatum.</title>
        <authorList>
            <person name="Dohra H."/>
            <person name="Tanaka K."/>
            <person name="Suzuki T."/>
            <person name="Fujishima M."/>
            <person name="Suzuki H."/>
        </authorList>
    </citation>
    <scope>NUCLEOTIDE SEQUENCE [LARGE SCALE GENOMIC DNA]</scope>
    <source>
        <strain evidence="1 2">E1</strain>
    </source>
</reference>
<protein>
    <submittedName>
        <fullName evidence="1">Uncharacterized protein</fullName>
    </submittedName>
</protein>
<comment type="caution">
    <text evidence="1">The sequence shown here is derived from an EMBL/GenBank/DDBJ whole genome shotgun (WGS) entry which is preliminary data.</text>
</comment>
<sequence>MFPIEKNNGRQRYCFARFHRKPLANTRLLEMLEVTMRILANFTLIKQRGIEYLDEGAGILKHRNYLK</sequence>
<dbReference type="AlphaFoldDB" id="A0A023DYR2"/>
<evidence type="ECO:0000313" key="2">
    <source>
        <dbReference type="Proteomes" id="UP000024842"/>
    </source>
</evidence>
<name>A0A023DYR2_9PROT</name>
<evidence type="ECO:0000313" key="1">
    <source>
        <dbReference type="EMBL" id="GAJ46140.1"/>
    </source>
</evidence>
<gene>
    <name evidence="1" type="ORF">HE1_00464</name>
</gene>
<keyword evidence="2" id="KW-1185">Reference proteome</keyword>
<dbReference type="Proteomes" id="UP000024842">
    <property type="component" value="Unassembled WGS sequence"/>
</dbReference>
<dbReference type="RefSeq" id="WP_035544283.1">
    <property type="nucleotide sequence ID" value="NZ_BAUP01000065.1"/>
</dbReference>
<proteinExistence type="predicted"/>
<accession>A0A023DYR2</accession>
<dbReference type="EMBL" id="BAUP01000065">
    <property type="protein sequence ID" value="GAJ46140.1"/>
    <property type="molecule type" value="Genomic_DNA"/>
</dbReference>